<protein>
    <recommendedName>
        <fullName evidence="4">RRM domain-containing protein</fullName>
    </recommendedName>
</protein>
<evidence type="ECO:0000313" key="5">
    <source>
        <dbReference type="EMBL" id="GAY45147.1"/>
    </source>
</evidence>
<feature type="compositionally biased region" description="Gly residues" evidence="3">
    <location>
        <begin position="205"/>
        <end position="218"/>
    </location>
</feature>
<evidence type="ECO:0000256" key="2">
    <source>
        <dbReference type="PROSITE-ProRule" id="PRU00176"/>
    </source>
</evidence>
<dbReference type="PANTHER" id="PTHR19965:SF35">
    <property type="entry name" value="RNA ANNEALING PROTEIN YRA1"/>
    <property type="match status" value="1"/>
</dbReference>
<dbReference type="CDD" id="cd12680">
    <property type="entry name" value="RRM_THOC4"/>
    <property type="match status" value="1"/>
</dbReference>
<dbReference type="PROSITE" id="PS50102">
    <property type="entry name" value="RRM"/>
    <property type="match status" value="1"/>
</dbReference>
<dbReference type="GO" id="GO:0006406">
    <property type="term" value="P:mRNA export from nucleus"/>
    <property type="evidence" value="ECO:0007669"/>
    <property type="project" value="TreeGrafter"/>
</dbReference>
<dbReference type="GO" id="GO:0003729">
    <property type="term" value="F:mRNA binding"/>
    <property type="evidence" value="ECO:0007669"/>
    <property type="project" value="TreeGrafter"/>
</dbReference>
<proteinExistence type="predicted"/>
<dbReference type="InterPro" id="IPR051229">
    <property type="entry name" value="ALYREF_mRNA_export"/>
</dbReference>
<dbReference type="AlphaFoldDB" id="A0A2H5NYE5"/>
<gene>
    <name evidence="5" type="ORF">CUMW_087290</name>
</gene>
<sequence length="256" mass="27246">MTSALDMSLDDIIKSNKRSSSRGRGGGGRGSGLGPARHTFKRSVNRTAPYSKPVQAPQATWPQNMIFNGAVAAAAARSSSIESGTKLYISNLEYGVSNEDIKELFSEVGELKRCSVHFDRSGRSKGTAEVVLTRRADAIAAVKRYNNVQLDGKPMKIEIIGTNIGPPAAVLPIKNVMYGNEIGTSRSHLRMGGAIPIERPRHGRGGLGGRGGRGGARGGRGRGRGQGAKPNLSVEDLDADLEKYHIEAKQSDGMVH</sequence>
<dbReference type="SMART" id="SM01218">
    <property type="entry name" value="FoP_duplication"/>
    <property type="match status" value="1"/>
</dbReference>
<dbReference type="SMART" id="SM00360">
    <property type="entry name" value="RRM"/>
    <property type="match status" value="1"/>
</dbReference>
<dbReference type="SUPFAM" id="SSF54928">
    <property type="entry name" value="RNA-binding domain, RBD"/>
    <property type="match status" value="1"/>
</dbReference>
<dbReference type="GO" id="GO:0005634">
    <property type="term" value="C:nucleus"/>
    <property type="evidence" value="ECO:0007669"/>
    <property type="project" value="TreeGrafter"/>
</dbReference>
<dbReference type="InterPro" id="IPR035979">
    <property type="entry name" value="RBD_domain_sf"/>
</dbReference>
<keyword evidence="6" id="KW-1185">Reference proteome</keyword>
<reference evidence="5 6" key="1">
    <citation type="journal article" date="2017" name="Front. Genet.">
        <title>Draft sequencing of the heterozygous diploid genome of Satsuma (Citrus unshiu Marc.) using a hybrid assembly approach.</title>
        <authorList>
            <person name="Shimizu T."/>
            <person name="Tanizawa Y."/>
            <person name="Mochizuki T."/>
            <person name="Nagasaki H."/>
            <person name="Yoshioka T."/>
            <person name="Toyoda A."/>
            <person name="Fujiyama A."/>
            <person name="Kaminuma E."/>
            <person name="Nakamura Y."/>
        </authorList>
    </citation>
    <scope>NUCLEOTIDE SEQUENCE [LARGE SCALE GENOMIC DNA]</scope>
    <source>
        <strain evidence="6">cv. Miyagawa wase</strain>
    </source>
</reference>
<dbReference type="Pfam" id="PF00076">
    <property type="entry name" value="RRM_1"/>
    <property type="match status" value="1"/>
</dbReference>
<dbReference type="InterPro" id="IPR012677">
    <property type="entry name" value="Nucleotide-bd_a/b_plait_sf"/>
</dbReference>
<evidence type="ECO:0000313" key="6">
    <source>
        <dbReference type="Proteomes" id="UP000236630"/>
    </source>
</evidence>
<comment type="caution">
    <text evidence="5">The sequence shown here is derived from an EMBL/GenBank/DDBJ whole genome shotgun (WGS) entry which is preliminary data.</text>
</comment>
<dbReference type="Proteomes" id="UP000236630">
    <property type="component" value="Unassembled WGS sequence"/>
</dbReference>
<feature type="domain" description="RRM" evidence="4">
    <location>
        <begin position="85"/>
        <end position="162"/>
    </location>
</feature>
<dbReference type="Pfam" id="PF13865">
    <property type="entry name" value="FoP_duplication"/>
    <property type="match status" value="1"/>
</dbReference>
<dbReference type="InterPro" id="IPR025715">
    <property type="entry name" value="FoP_C"/>
</dbReference>
<organism evidence="5 6">
    <name type="scientific">Citrus unshiu</name>
    <name type="common">Satsuma mandarin</name>
    <name type="synonym">Citrus nobilis var. unshiu</name>
    <dbReference type="NCBI Taxonomy" id="55188"/>
    <lineage>
        <taxon>Eukaryota</taxon>
        <taxon>Viridiplantae</taxon>
        <taxon>Streptophyta</taxon>
        <taxon>Embryophyta</taxon>
        <taxon>Tracheophyta</taxon>
        <taxon>Spermatophyta</taxon>
        <taxon>Magnoliopsida</taxon>
        <taxon>eudicotyledons</taxon>
        <taxon>Gunneridae</taxon>
        <taxon>Pentapetalae</taxon>
        <taxon>rosids</taxon>
        <taxon>malvids</taxon>
        <taxon>Sapindales</taxon>
        <taxon>Rutaceae</taxon>
        <taxon>Aurantioideae</taxon>
        <taxon>Citrus</taxon>
    </lineage>
</organism>
<feature type="region of interest" description="Disordered" evidence="3">
    <location>
        <begin position="14"/>
        <end position="55"/>
    </location>
</feature>
<name>A0A2H5NYE5_CITUN</name>
<dbReference type="PANTHER" id="PTHR19965">
    <property type="entry name" value="RNA AND EXPORT FACTOR BINDING PROTEIN"/>
    <property type="match status" value="1"/>
</dbReference>
<evidence type="ECO:0000256" key="1">
    <source>
        <dbReference type="ARBA" id="ARBA00022884"/>
    </source>
</evidence>
<evidence type="ECO:0000259" key="4">
    <source>
        <dbReference type="PROSITE" id="PS50102"/>
    </source>
</evidence>
<accession>A0A2H5NYE5</accession>
<evidence type="ECO:0000256" key="3">
    <source>
        <dbReference type="SAM" id="MobiDB-lite"/>
    </source>
</evidence>
<keyword evidence="1 2" id="KW-0694">RNA-binding</keyword>
<dbReference type="STRING" id="55188.A0A2H5NYE5"/>
<dbReference type="InterPro" id="IPR000504">
    <property type="entry name" value="RRM_dom"/>
</dbReference>
<feature type="compositionally biased region" description="Gly residues" evidence="3">
    <location>
        <begin position="23"/>
        <end position="33"/>
    </location>
</feature>
<dbReference type="Gene3D" id="3.30.70.330">
    <property type="match status" value="1"/>
</dbReference>
<feature type="region of interest" description="Disordered" evidence="3">
    <location>
        <begin position="196"/>
        <end position="236"/>
    </location>
</feature>
<dbReference type="EMBL" id="BDQV01000027">
    <property type="protein sequence ID" value="GAY45147.1"/>
    <property type="molecule type" value="Genomic_DNA"/>
</dbReference>